<protein>
    <submittedName>
        <fullName evidence="3">Uncharacterized protein</fullName>
    </submittedName>
</protein>
<sequence>MGLKNTITSDNRNIKTLISLFPSMGLKKVRLKKTNNSSDSISDEDYANTQSISISRSSLSSSSASRTRRLSSGTHSMRKVNRSQAKRISSGNIISSLQALKGKNCFPSPLDTRVFGPEEKLDGYAISVTSLDEDETSPYKIDITLENLTRIDNVKDLEECANNKVIQLDIINNPVHRGASRIFTEFNISLLFKLMIHVMVYLFVLYIILKKVLG</sequence>
<dbReference type="GeneID" id="26842203"/>
<evidence type="ECO:0000256" key="2">
    <source>
        <dbReference type="SAM" id="Phobius"/>
    </source>
</evidence>
<keyword evidence="2" id="KW-0812">Transmembrane</keyword>
<comment type="caution">
    <text evidence="3">The sequence shown here is derived from an EMBL/GenBank/DDBJ whole genome shotgun (WGS) entry which is preliminary data.</text>
</comment>
<dbReference type="EMBL" id="LMYN01000179">
    <property type="protein sequence ID" value="KRZ99047.1"/>
    <property type="molecule type" value="Genomic_DNA"/>
</dbReference>
<dbReference type="RefSeq" id="XP_015465150.1">
    <property type="nucleotide sequence ID" value="XM_015614023.1"/>
</dbReference>
<evidence type="ECO:0000313" key="3">
    <source>
        <dbReference type="EMBL" id="KRZ99047.1"/>
    </source>
</evidence>
<dbReference type="Proteomes" id="UP000054251">
    <property type="component" value="Unassembled WGS sequence"/>
</dbReference>
<evidence type="ECO:0000256" key="1">
    <source>
        <dbReference type="SAM" id="MobiDB-lite"/>
    </source>
</evidence>
<reference evidence="3 4" key="1">
    <citation type="submission" date="2015-11" db="EMBL/GenBank/DDBJ databases">
        <title>The genome of Debaryomyces fabryi.</title>
        <authorList>
            <person name="Tafer H."/>
            <person name="Lopandic K."/>
        </authorList>
    </citation>
    <scope>NUCLEOTIDE SEQUENCE [LARGE SCALE GENOMIC DNA]</scope>
    <source>
        <strain evidence="3 4">CBS 789</strain>
    </source>
</reference>
<name>A0A0V1PS34_9ASCO</name>
<keyword evidence="2" id="KW-0472">Membrane</keyword>
<accession>A0A0V1PS34</accession>
<proteinExistence type="predicted"/>
<keyword evidence="2" id="KW-1133">Transmembrane helix</keyword>
<keyword evidence="4" id="KW-1185">Reference proteome</keyword>
<evidence type="ECO:0000313" key="4">
    <source>
        <dbReference type="Proteomes" id="UP000054251"/>
    </source>
</evidence>
<feature type="compositionally biased region" description="Basic residues" evidence="1">
    <location>
        <begin position="76"/>
        <end position="85"/>
    </location>
</feature>
<dbReference type="OrthoDB" id="10438410at2759"/>
<dbReference type="AlphaFoldDB" id="A0A0V1PS34"/>
<feature type="region of interest" description="Disordered" evidence="1">
    <location>
        <begin position="57"/>
        <end position="86"/>
    </location>
</feature>
<organism evidence="3 4">
    <name type="scientific">Debaryomyces fabryi</name>
    <dbReference type="NCBI Taxonomy" id="58627"/>
    <lineage>
        <taxon>Eukaryota</taxon>
        <taxon>Fungi</taxon>
        <taxon>Dikarya</taxon>
        <taxon>Ascomycota</taxon>
        <taxon>Saccharomycotina</taxon>
        <taxon>Pichiomycetes</taxon>
        <taxon>Debaryomycetaceae</taxon>
        <taxon>Debaryomyces</taxon>
    </lineage>
</organism>
<feature type="transmembrane region" description="Helical" evidence="2">
    <location>
        <begin position="190"/>
        <end position="209"/>
    </location>
</feature>
<gene>
    <name evidence="3" type="ORF">AC631_05194</name>
</gene>